<gene>
    <name evidence="2" type="ORF">E5139_03750</name>
</gene>
<dbReference type="PANTHER" id="PTHR33608:SF6">
    <property type="entry name" value="BLL2464 PROTEIN"/>
    <property type="match status" value="1"/>
</dbReference>
<protein>
    <submittedName>
        <fullName evidence="2">DUF58 domain-containing protein</fullName>
    </submittedName>
</protein>
<dbReference type="EMBL" id="CP039375">
    <property type="protein sequence ID" value="QCD64792.1"/>
    <property type="molecule type" value="Genomic_DNA"/>
</dbReference>
<dbReference type="PANTHER" id="PTHR33608">
    <property type="entry name" value="BLL2464 PROTEIN"/>
    <property type="match status" value="1"/>
</dbReference>
<evidence type="ECO:0000313" key="2">
    <source>
        <dbReference type="EMBL" id="QCD64792.1"/>
    </source>
</evidence>
<dbReference type="AlphaFoldDB" id="A0A4D6KC37"/>
<dbReference type="InterPro" id="IPR002881">
    <property type="entry name" value="DUF58"/>
</dbReference>
<reference evidence="2 3" key="1">
    <citation type="submission" date="2019-04" db="EMBL/GenBank/DDBJ databases">
        <title>Complete genome sequence of Arthrobacter sp. ZXY-2 associated with effective atrazine degradation and salt adaptation.</title>
        <authorList>
            <person name="Zhao X."/>
        </authorList>
    </citation>
    <scope>NUCLEOTIDE SEQUENCE [LARGE SCALE GENOMIC DNA]</scope>
    <source>
        <strain evidence="3">ZP60</strain>
    </source>
</reference>
<feature type="domain" description="DUF58" evidence="1">
    <location>
        <begin position="197"/>
        <end position="286"/>
    </location>
</feature>
<evidence type="ECO:0000313" key="3">
    <source>
        <dbReference type="Proteomes" id="UP000297053"/>
    </source>
</evidence>
<dbReference type="KEGG" id="halz:E5139_03750"/>
<accession>A0A4D6KC37</accession>
<dbReference type="Pfam" id="PF01882">
    <property type="entry name" value="DUF58"/>
    <property type="match status" value="1"/>
</dbReference>
<dbReference type="RefSeq" id="WP_012807624.1">
    <property type="nucleotide sequence ID" value="NZ_CP039375.1"/>
</dbReference>
<proteinExistence type="predicted"/>
<dbReference type="OMA" id="ICTDDSN"/>
<evidence type="ECO:0000259" key="1">
    <source>
        <dbReference type="Pfam" id="PF01882"/>
    </source>
</evidence>
<dbReference type="Proteomes" id="UP000297053">
    <property type="component" value="Chromosome"/>
</dbReference>
<organism evidence="2 3">
    <name type="scientific">Halomicrobium mukohataei</name>
    <dbReference type="NCBI Taxonomy" id="57705"/>
    <lineage>
        <taxon>Archaea</taxon>
        <taxon>Methanobacteriati</taxon>
        <taxon>Methanobacteriota</taxon>
        <taxon>Stenosarchaea group</taxon>
        <taxon>Halobacteria</taxon>
        <taxon>Halobacteriales</taxon>
        <taxon>Haloarculaceae</taxon>
        <taxon>Halomicrobium</taxon>
    </lineage>
</organism>
<sequence length="473" mass="50054">MQVTRRYWTVAALGTALAVWGVVVAGPLPVLGSGAIGAWLLVRQYRFVRSATRVPQRVSVDLSTRDRVTAEETAELTVGVTLDTAMPVPLTVTVEPPVGATGDPATVALAPGEREAVASTAVTWPVAGSFTVDDVSLSISDADGLFAQVVDLDAGREVAVSPRAPDDLHVGEGGNPIATGFGEQASSQIGTGIEPAEIREYVPGDAVRQIDWKATARLDQPHVMEFEGGADRQTILVFDHRASMGDGRAGTTKLDYARQLAVAIVDRARTDDDGLGYYAVGDDGVTTAISPLVRTDAWATVRTKLLAAATTDGRSGGVGPGRSPNTRLASRVASDDSAFGRTLEPFLSEGGAYQQRFDAQPLAGAIRTAEYPSDIVVRTVIVTDDSRPDELRAAVRRASRNGSTVAVFMTPTALFESSELTDLAGAYSDYVAFEEFRRELAGMEGVDAYEIGPGDRLSAVLSAGRTRRRRESA</sequence>
<reference evidence="2 3" key="2">
    <citation type="submission" date="2019-04" db="EMBL/GenBank/DDBJ databases">
        <authorList>
            <person name="Yang S."/>
            <person name="Wei W."/>
        </authorList>
    </citation>
    <scope>NUCLEOTIDE SEQUENCE [LARGE SCALE GENOMIC DNA]</scope>
    <source>
        <strain evidence="3">ZP60</strain>
    </source>
</reference>
<name>A0A4D6KC37_9EURY</name>
<dbReference type="GeneID" id="42178021"/>